<gene>
    <name evidence="8" type="primary">nrdR</name>
    <name evidence="10" type="ORF">SAMN03080614_100550</name>
</gene>
<evidence type="ECO:0000313" key="10">
    <source>
        <dbReference type="EMBL" id="SES73342.1"/>
    </source>
</evidence>
<dbReference type="InterPro" id="IPR005144">
    <property type="entry name" value="ATP-cone_dom"/>
</dbReference>
<evidence type="ECO:0000256" key="6">
    <source>
        <dbReference type="ARBA" id="ARBA00023125"/>
    </source>
</evidence>
<dbReference type="GO" id="GO:0045892">
    <property type="term" value="P:negative regulation of DNA-templated transcription"/>
    <property type="evidence" value="ECO:0007669"/>
    <property type="project" value="UniProtKB-UniRule"/>
</dbReference>
<dbReference type="OrthoDB" id="9807461at2"/>
<dbReference type="AlphaFoldDB" id="A0A1H9YW42"/>
<dbReference type="GO" id="GO:0005524">
    <property type="term" value="F:ATP binding"/>
    <property type="evidence" value="ECO:0007669"/>
    <property type="project" value="UniProtKB-UniRule"/>
</dbReference>
<comment type="similarity">
    <text evidence="8">Belongs to the NrdR family.</text>
</comment>
<keyword evidence="7 8" id="KW-0804">Transcription</keyword>
<evidence type="ECO:0000259" key="9">
    <source>
        <dbReference type="PROSITE" id="PS51161"/>
    </source>
</evidence>
<evidence type="ECO:0000256" key="1">
    <source>
        <dbReference type="ARBA" id="ARBA00022491"/>
    </source>
</evidence>
<keyword evidence="6 8" id="KW-0238">DNA-binding</keyword>
<accession>A0A1H9YW42</accession>
<keyword evidence="8" id="KW-0863">Zinc-finger</keyword>
<dbReference type="HAMAP" id="MF_00440">
    <property type="entry name" value="NrdR"/>
    <property type="match status" value="1"/>
</dbReference>
<dbReference type="Proteomes" id="UP000243819">
    <property type="component" value="Unassembled WGS sequence"/>
</dbReference>
<keyword evidence="1 8" id="KW-0678">Repressor</keyword>
<keyword evidence="2 8" id="KW-0547">Nucleotide-binding</keyword>
<keyword evidence="11" id="KW-1185">Reference proteome</keyword>
<evidence type="ECO:0000256" key="3">
    <source>
        <dbReference type="ARBA" id="ARBA00022833"/>
    </source>
</evidence>
<proteinExistence type="inferred from homology"/>
<dbReference type="InterPro" id="IPR055173">
    <property type="entry name" value="NrdR-like_N"/>
</dbReference>
<evidence type="ECO:0000256" key="7">
    <source>
        <dbReference type="ARBA" id="ARBA00023163"/>
    </source>
</evidence>
<dbReference type="PANTHER" id="PTHR30455">
    <property type="entry name" value="TRANSCRIPTIONAL REPRESSOR NRDR"/>
    <property type="match status" value="1"/>
</dbReference>
<feature type="domain" description="ATP-cone" evidence="9">
    <location>
        <begin position="49"/>
        <end position="139"/>
    </location>
</feature>
<keyword evidence="4 8" id="KW-0067">ATP-binding</keyword>
<evidence type="ECO:0000256" key="8">
    <source>
        <dbReference type="HAMAP-Rule" id="MF_00440"/>
    </source>
</evidence>
<dbReference type="Pfam" id="PF22811">
    <property type="entry name" value="Zn_ribbon_NrdR"/>
    <property type="match status" value="1"/>
</dbReference>
<reference evidence="11" key="1">
    <citation type="submission" date="2016-10" db="EMBL/GenBank/DDBJ databases">
        <authorList>
            <person name="Varghese N."/>
            <person name="Submissions S."/>
        </authorList>
    </citation>
    <scope>NUCLEOTIDE SEQUENCE [LARGE SCALE GENOMIC DNA]</scope>
    <source>
        <strain evidence="11">DSM 13577</strain>
    </source>
</reference>
<evidence type="ECO:0000256" key="2">
    <source>
        <dbReference type="ARBA" id="ARBA00022741"/>
    </source>
</evidence>
<dbReference type="PROSITE" id="PS51161">
    <property type="entry name" value="ATP_CONE"/>
    <property type="match status" value="1"/>
</dbReference>
<keyword evidence="8" id="KW-0479">Metal-binding</keyword>
<protein>
    <recommendedName>
        <fullName evidence="8">Transcriptional repressor NrdR</fullName>
    </recommendedName>
</protein>
<keyword evidence="5 8" id="KW-0805">Transcription regulation</keyword>
<feature type="zinc finger region" evidence="8">
    <location>
        <begin position="3"/>
        <end position="34"/>
    </location>
</feature>
<evidence type="ECO:0000256" key="4">
    <source>
        <dbReference type="ARBA" id="ARBA00022840"/>
    </source>
</evidence>
<evidence type="ECO:0000256" key="5">
    <source>
        <dbReference type="ARBA" id="ARBA00023015"/>
    </source>
</evidence>
<dbReference type="Pfam" id="PF03477">
    <property type="entry name" value="ATP-cone"/>
    <property type="match status" value="1"/>
</dbReference>
<dbReference type="GO" id="GO:0003677">
    <property type="term" value="F:DNA binding"/>
    <property type="evidence" value="ECO:0007669"/>
    <property type="project" value="UniProtKB-KW"/>
</dbReference>
<keyword evidence="3 8" id="KW-0862">Zinc</keyword>
<comment type="cofactor">
    <cofactor evidence="8">
        <name>Zn(2+)</name>
        <dbReference type="ChEBI" id="CHEBI:29105"/>
    </cofactor>
    <text evidence="8">Binds 1 zinc ion.</text>
</comment>
<dbReference type="GO" id="GO:0008270">
    <property type="term" value="F:zinc ion binding"/>
    <property type="evidence" value="ECO:0007669"/>
    <property type="project" value="UniProtKB-UniRule"/>
</dbReference>
<dbReference type="STRING" id="1120990.SAMN03080614_100550"/>
<dbReference type="EMBL" id="FOIF01000005">
    <property type="protein sequence ID" value="SES73342.1"/>
    <property type="molecule type" value="Genomic_DNA"/>
</dbReference>
<dbReference type="NCBIfam" id="TIGR00244">
    <property type="entry name" value="transcriptional regulator NrdR"/>
    <property type="match status" value="1"/>
</dbReference>
<organism evidence="10 11">
    <name type="scientific">Anaerobranca gottschalkii DSM 13577</name>
    <dbReference type="NCBI Taxonomy" id="1120990"/>
    <lineage>
        <taxon>Bacteria</taxon>
        <taxon>Bacillati</taxon>
        <taxon>Bacillota</taxon>
        <taxon>Clostridia</taxon>
        <taxon>Eubacteriales</taxon>
        <taxon>Proteinivoracaceae</taxon>
        <taxon>Anaerobranca</taxon>
    </lineage>
</organism>
<dbReference type="RefSeq" id="WP_091348908.1">
    <property type="nucleotide sequence ID" value="NZ_FOIF01000005.1"/>
</dbReference>
<sequence>MRCPFCQNSDTKVLDSRPNEDKTAIRRRRECLECFKRFTTFEKIEEAPVVVVKRDGRKELFNRSKIIRGLTRATEKRNISFTELEKLVDNIEKDLANRLVTEITSKEIGEMVLVRLRKLDEVAYVRFASVYKDFKDIEAFKKELSKL</sequence>
<comment type="function">
    <text evidence="8">Negatively regulates transcription of bacterial ribonucleotide reductase nrd genes and operons by binding to NrdR-boxes.</text>
</comment>
<evidence type="ECO:0000313" key="11">
    <source>
        <dbReference type="Proteomes" id="UP000243819"/>
    </source>
</evidence>
<dbReference type="InterPro" id="IPR003796">
    <property type="entry name" value="RNR_NrdR-like"/>
</dbReference>
<dbReference type="PANTHER" id="PTHR30455:SF2">
    <property type="entry name" value="TRANSCRIPTIONAL REPRESSOR NRDR"/>
    <property type="match status" value="1"/>
</dbReference>
<name>A0A1H9YW42_9FIRM</name>